<evidence type="ECO:0000256" key="7">
    <source>
        <dbReference type="ARBA" id="ARBA00022679"/>
    </source>
</evidence>
<comment type="pathway">
    <text evidence="4 16">Amino-acid biosynthesis; L-threonine biosynthesis; L-threonine from L-aspartate: step 1/5.</text>
</comment>
<dbReference type="EC" id="2.7.2.4" evidence="15"/>
<dbReference type="EMBL" id="CP001615">
    <property type="protein sequence ID" value="ACQ71182.1"/>
    <property type="molecule type" value="Genomic_DNA"/>
</dbReference>
<protein>
    <recommendedName>
        <fullName evidence="15">Aspartokinase</fullName>
        <ecNumber evidence="15">2.7.2.4</ecNumber>
    </recommendedName>
</protein>
<dbReference type="InterPro" id="IPR001048">
    <property type="entry name" value="Asp/Glu/Uridylate_kinase"/>
</dbReference>
<reference evidence="18 19" key="1">
    <citation type="journal article" date="2011" name="J. Bacteriol.">
        <title>Complete genome sequence of the Thermophilic Bacterium Exiguobacterium sp. AT1b.</title>
        <authorList>
            <person name="Vishnivetskaya T.A."/>
            <person name="Lucas S."/>
            <person name="Copeland A."/>
            <person name="Lapidus A."/>
            <person name="Glavina Del Rio T."/>
            <person name="Dalin E."/>
            <person name="Tice H."/>
            <person name="Bruce D.C."/>
            <person name="Goodwin L.A."/>
            <person name="Pitluck S."/>
            <person name="Saunders E."/>
            <person name="Brettin T."/>
            <person name="Detter C."/>
            <person name="Han C."/>
            <person name="Larimer F."/>
            <person name="Land M.L."/>
            <person name="Hauser L.J."/>
            <person name="Kyrpides N.C."/>
            <person name="Ovchinnikova G."/>
            <person name="Kathariou S."/>
            <person name="Ramaley R.F."/>
            <person name="Rodrigues D.F."/>
            <person name="Hendrix C."/>
            <person name="Richardson P."/>
            <person name="Tiedje J.M."/>
        </authorList>
    </citation>
    <scope>NUCLEOTIDE SEQUENCE [LARGE SCALE GENOMIC DNA]</scope>
    <source>
        <strain evidence="19">ATCC BAA-1283 / AT1b</strain>
    </source>
</reference>
<feature type="binding site" evidence="14">
    <location>
        <begin position="177"/>
        <end position="178"/>
    </location>
    <ligand>
        <name>ATP</name>
        <dbReference type="ChEBI" id="CHEBI:30616"/>
    </ligand>
</feature>
<dbReference type="SUPFAM" id="SSF55021">
    <property type="entry name" value="ACT-like"/>
    <property type="match status" value="2"/>
</dbReference>
<sequence length="405" mass="43882">MKVGNLMTTVLKFGGSSVATIEQIQAISDYLQTRVATGEKLVVVVSAMGKTTDSLLSLAKQITDRPMIRELDRLLAVGEEQTISLLSIALNSRGVPAISLTGQQAGIDTMGIHTKSKIKAIRKEVLHEKLRQYDVLIVAGFQGVNEAGDVTTLGRGGSDTTAVALAAVLSQRCEIYTDVAGVYTTDPRIHPTAKRLDTVSYDEMMEMSALGSKVMEMRSVELAKKYDVNIFVGKTLSSEGGTWIMDTTQAMEQKAVTSVSVVKNVLSVSIKHIPHTAAGVADIFERLSERHVNIDMISQTAFDGEVFLSFTCPLDEEAFLEEALAELTATLPQIKIDRHTEHAKISVVGIGMRDATGVASELFATFREMGIPFYQVTTSEISISYTIQEQDVEAAVAAIAARFNL</sequence>
<dbReference type="GO" id="GO:0009090">
    <property type="term" value="P:homoserine biosynthetic process"/>
    <property type="evidence" value="ECO:0007669"/>
    <property type="project" value="TreeGrafter"/>
</dbReference>
<evidence type="ECO:0000256" key="2">
    <source>
        <dbReference type="ARBA" id="ARBA00004766"/>
    </source>
</evidence>
<evidence type="ECO:0000313" key="18">
    <source>
        <dbReference type="EMBL" id="ACQ71182.1"/>
    </source>
</evidence>
<keyword evidence="19" id="KW-1185">Reference proteome</keyword>
<dbReference type="NCBIfam" id="NF005161">
    <property type="entry name" value="PRK06635.2-5"/>
    <property type="match status" value="1"/>
</dbReference>
<keyword evidence="8 14" id="KW-0547">Nucleotide-binding</keyword>
<keyword evidence="10 14" id="KW-0067">ATP-binding</keyword>
<evidence type="ECO:0000256" key="4">
    <source>
        <dbReference type="ARBA" id="ARBA00005139"/>
    </source>
</evidence>
<proteinExistence type="inferred from homology"/>
<dbReference type="InterPro" id="IPR036393">
    <property type="entry name" value="AceGlu_kinase-like_sf"/>
</dbReference>
<dbReference type="PROSITE" id="PS51671">
    <property type="entry name" value="ACT"/>
    <property type="match status" value="1"/>
</dbReference>
<dbReference type="GO" id="GO:0019877">
    <property type="term" value="P:diaminopimelate biosynthetic process"/>
    <property type="evidence" value="ECO:0007669"/>
    <property type="project" value="UniProtKB-KW"/>
</dbReference>
<feature type="binding site" evidence="14">
    <location>
        <position position="52"/>
    </location>
    <ligand>
        <name>substrate</name>
    </ligand>
</feature>
<dbReference type="Pfam" id="PF22468">
    <property type="entry name" value="ACT_9"/>
    <property type="match status" value="1"/>
</dbReference>
<evidence type="ECO:0000256" key="12">
    <source>
        <dbReference type="ARBA" id="ARBA00023154"/>
    </source>
</evidence>
<evidence type="ECO:0000256" key="10">
    <source>
        <dbReference type="ARBA" id="ARBA00022840"/>
    </source>
</evidence>
<comment type="function">
    <text evidence="1">Catalyzes the phosphorylation of the beta-carboxyl group of aspartic acid with ATP to yield 4-phospho-L-aspartate, which is involved in the branched biosynthetic pathway leading to the biosynthesis of amino acids threonine, isoleucine and methionine.</text>
</comment>
<dbReference type="NCBIfam" id="NF005155">
    <property type="entry name" value="PRK06635.1-4"/>
    <property type="match status" value="1"/>
</dbReference>
<name>C4L2D0_EXISA</name>
<dbReference type="NCBIfam" id="NF005154">
    <property type="entry name" value="PRK06635.1-2"/>
    <property type="match status" value="1"/>
</dbReference>
<feature type="binding site" evidence="14">
    <location>
        <position position="183"/>
    </location>
    <ligand>
        <name>ATP</name>
        <dbReference type="ChEBI" id="CHEBI:30616"/>
    </ligand>
</feature>
<dbReference type="UniPathway" id="UPA00034">
    <property type="reaction ID" value="UER00015"/>
</dbReference>
<dbReference type="Gene3D" id="3.30.70.260">
    <property type="match status" value="2"/>
</dbReference>
<evidence type="ECO:0000259" key="17">
    <source>
        <dbReference type="PROSITE" id="PS51671"/>
    </source>
</evidence>
<dbReference type="STRING" id="360911.EAT1b_2260"/>
<evidence type="ECO:0000256" key="8">
    <source>
        <dbReference type="ARBA" id="ARBA00022741"/>
    </source>
</evidence>
<comment type="catalytic activity">
    <reaction evidence="13 15">
        <text>L-aspartate + ATP = 4-phospho-L-aspartate + ADP</text>
        <dbReference type="Rhea" id="RHEA:23776"/>
        <dbReference type="ChEBI" id="CHEBI:29991"/>
        <dbReference type="ChEBI" id="CHEBI:30616"/>
        <dbReference type="ChEBI" id="CHEBI:57535"/>
        <dbReference type="ChEBI" id="CHEBI:456216"/>
        <dbReference type="EC" id="2.7.2.4"/>
    </reaction>
</comment>
<dbReference type="SUPFAM" id="SSF53633">
    <property type="entry name" value="Carbamate kinase-like"/>
    <property type="match status" value="1"/>
</dbReference>
<dbReference type="GO" id="GO:0009089">
    <property type="term" value="P:lysine biosynthetic process via diaminopimelate"/>
    <property type="evidence" value="ECO:0007669"/>
    <property type="project" value="UniProtKB-UniPathway"/>
</dbReference>
<keyword evidence="11" id="KW-0220">Diaminopimelate biosynthesis</keyword>
<feature type="domain" description="ACT" evidence="17">
    <location>
        <begin position="268"/>
        <end position="352"/>
    </location>
</feature>
<dbReference type="HOGENOM" id="CLU_009116_3_2_9"/>
<dbReference type="GO" id="GO:0005829">
    <property type="term" value="C:cytosol"/>
    <property type="evidence" value="ECO:0007669"/>
    <property type="project" value="TreeGrafter"/>
</dbReference>
<organism evidence="18 19">
    <name type="scientific">Exiguobacterium sp. (strain ATCC BAA-1283 / AT1b)</name>
    <dbReference type="NCBI Taxonomy" id="360911"/>
    <lineage>
        <taxon>Bacteria</taxon>
        <taxon>Bacillati</taxon>
        <taxon>Bacillota</taxon>
        <taxon>Bacilli</taxon>
        <taxon>Bacillales</taxon>
        <taxon>Bacillales Family XII. Incertae Sedis</taxon>
        <taxon>Exiguobacterium</taxon>
    </lineage>
</organism>
<feature type="binding site" evidence="14">
    <location>
        <begin position="12"/>
        <end position="15"/>
    </location>
    <ligand>
        <name>ATP</name>
        <dbReference type="ChEBI" id="CHEBI:30616"/>
    </ligand>
</feature>
<dbReference type="PANTHER" id="PTHR21499">
    <property type="entry name" value="ASPARTATE KINASE"/>
    <property type="match status" value="1"/>
</dbReference>
<comment type="similarity">
    <text evidence="5 15">Belongs to the aspartokinase family.</text>
</comment>
<dbReference type="CDD" id="cd04891">
    <property type="entry name" value="ACT_AK-LysC-DapG-like_1"/>
    <property type="match status" value="1"/>
</dbReference>
<dbReference type="UniPathway" id="UPA00050">
    <property type="reaction ID" value="UER00461"/>
</dbReference>
<accession>C4L2D0</accession>
<evidence type="ECO:0000256" key="11">
    <source>
        <dbReference type="ARBA" id="ARBA00022915"/>
    </source>
</evidence>
<keyword evidence="7 15" id="KW-0808">Transferase</keyword>
<dbReference type="GO" id="GO:0005524">
    <property type="term" value="F:ATP binding"/>
    <property type="evidence" value="ECO:0007669"/>
    <property type="project" value="UniProtKB-KW"/>
</dbReference>
<dbReference type="KEGG" id="eat:EAT1b_2260"/>
<dbReference type="eggNOG" id="COG0527">
    <property type="taxonomic scope" value="Bacteria"/>
</dbReference>
<dbReference type="InterPro" id="IPR002912">
    <property type="entry name" value="ACT_dom"/>
</dbReference>
<keyword evidence="12" id="KW-0457">Lysine biosynthesis</keyword>
<evidence type="ECO:0000256" key="15">
    <source>
        <dbReference type="RuleBase" id="RU003448"/>
    </source>
</evidence>
<dbReference type="PROSITE" id="PS00324">
    <property type="entry name" value="ASPARTOKINASE"/>
    <property type="match status" value="1"/>
</dbReference>
<dbReference type="PIRSF" id="PIRSF000726">
    <property type="entry name" value="Asp_kin"/>
    <property type="match status" value="1"/>
</dbReference>
<dbReference type="InterPro" id="IPR001341">
    <property type="entry name" value="Asp_kinase"/>
</dbReference>
<evidence type="ECO:0000256" key="5">
    <source>
        <dbReference type="ARBA" id="ARBA00010122"/>
    </source>
</evidence>
<feature type="binding site" evidence="14">
    <location>
        <position position="79"/>
    </location>
    <ligand>
        <name>substrate</name>
    </ligand>
</feature>
<dbReference type="GO" id="GO:0009088">
    <property type="term" value="P:threonine biosynthetic process"/>
    <property type="evidence" value="ECO:0007669"/>
    <property type="project" value="UniProtKB-UniPathway"/>
</dbReference>
<keyword evidence="6 16" id="KW-0028">Amino-acid biosynthesis</keyword>
<evidence type="ECO:0000256" key="14">
    <source>
        <dbReference type="PIRSR" id="PIRSR000726-1"/>
    </source>
</evidence>
<evidence type="ECO:0000256" key="13">
    <source>
        <dbReference type="ARBA" id="ARBA00047872"/>
    </source>
</evidence>
<dbReference type="PANTHER" id="PTHR21499:SF68">
    <property type="entry name" value="ASPARTOKINASE 2"/>
    <property type="match status" value="1"/>
</dbReference>
<evidence type="ECO:0000256" key="9">
    <source>
        <dbReference type="ARBA" id="ARBA00022777"/>
    </source>
</evidence>
<dbReference type="Proteomes" id="UP000000716">
    <property type="component" value="Chromosome"/>
</dbReference>
<dbReference type="InterPro" id="IPR041740">
    <property type="entry name" value="AKii-LysC-BS"/>
</dbReference>
<keyword evidence="9 15" id="KW-0418">Kinase</keyword>
<evidence type="ECO:0000256" key="6">
    <source>
        <dbReference type="ARBA" id="ARBA00022605"/>
    </source>
</evidence>
<evidence type="ECO:0000256" key="1">
    <source>
        <dbReference type="ARBA" id="ARBA00003121"/>
    </source>
</evidence>
<dbReference type="Gene3D" id="3.40.1160.10">
    <property type="entry name" value="Acetylglutamate kinase-like"/>
    <property type="match status" value="1"/>
</dbReference>
<dbReference type="AlphaFoldDB" id="C4L2D0"/>
<comment type="pathway">
    <text evidence="2 16">Amino-acid biosynthesis; L-lysine biosynthesis via DAP pathway; (S)-tetrahydrodipicolinate from L-aspartate: step 1/4.</text>
</comment>
<dbReference type="CDD" id="cd04261">
    <property type="entry name" value="AAK_AKii-LysC-BS"/>
    <property type="match status" value="1"/>
</dbReference>
<gene>
    <name evidence="18" type="ordered locus">EAT1b_2260</name>
</gene>
<dbReference type="Pfam" id="PF00696">
    <property type="entry name" value="AA_kinase"/>
    <property type="match status" value="1"/>
</dbReference>
<dbReference type="GO" id="GO:0004072">
    <property type="term" value="F:aspartate kinase activity"/>
    <property type="evidence" value="ECO:0007669"/>
    <property type="project" value="UniProtKB-EC"/>
</dbReference>
<dbReference type="InterPro" id="IPR045865">
    <property type="entry name" value="ACT-like_dom_sf"/>
</dbReference>
<dbReference type="FunFam" id="3.40.1160.10:FF:000002">
    <property type="entry name" value="Aspartokinase"/>
    <property type="match status" value="1"/>
</dbReference>
<feature type="binding site" evidence="14">
    <location>
        <begin position="213"/>
        <end position="214"/>
    </location>
    <ligand>
        <name>ATP</name>
        <dbReference type="ChEBI" id="CHEBI:30616"/>
    </ligand>
</feature>
<dbReference type="InterPro" id="IPR054352">
    <property type="entry name" value="ACT_Aspartokinase"/>
</dbReference>
<dbReference type="CDD" id="cd04936">
    <property type="entry name" value="ACT_AKii-LysC-BS-like_2"/>
    <property type="match status" value="1"/>
</dbReference>
<comment type="pathway">
    <text evidence="3 16">Amino-acid biosynthesis; L-methionine biosynthesis via de novo pathway; L-homoserine from L-aspartate: step 1/3.</text>
</comment>
<feature type="binding site" evidence="14">
    <location>
        <position position="188"/>
    </location>
    <ligand>
        <name>ATP</name>
        <dbReference type="ChEBI" id="CHEBI:30616"/>
    </ligand>
</feature>
<evidence type="ECO:0000313" key="19">
    <source>
        <dbReference type="Proteomes" id="UP000000716"/>
    </source>
</evidence>
<dbReference type="InterPro" id="IPR018042">
    <property type="entry name" value="Aspartate_kinase_CS"/>
</dbReference>
<dbReference type="InterPro" id="IPR005260">
    <property type="entry name" value="Asp_kin_monofn"/>
</dbReference>
<dbReference type="UniPathway" id="UPA00051">
    <property type="reaction ID" value="UER00462"/>
</dbReference>
<evidence type="ECO:0000256" key="16">
    <source>
        <dbReference type="RuleBase" id="RU004249"/>
    </source>
</evidence>
<evidence type="ECO:0000256" key="3">
    <source>
        <dbReference type="ARBA" id="ARBA00004986"/>
    </source>
</evidence>
<dbReference type="NCBIfam" id="TIGR00657">
    <property type="entry name" value="asp_kinases"/>
    <property type="match status" value="1"/>
</dbReference>